<dbReference type="InterPro" id="IPR010093">
    <property type="entry name" value="SinI_DNA-bd"/>
</dbReference>
<dbReference type="Proteomes" id="UP000484842">
    <property type="component" value="Unassembled WGS sequence"/>
</dbReference>
<dbReference type="EMBL" id="WBSL01000005">
    <property type="protein sequence ID" value="MPY67375.1"/>
    <property type="molecule type" value="Genomic_DNA"/>
</dbReference>
<dbReference type="NCBIfam" id="TIGR01764">
    <property type="entry name" value="excise"/>
    <property type="match status" value="1"/>
</dbReference>
<evidence type="ECO:0000313" key="2">
    <source>
        <dbReference type="EMBL" id="MPY67375.1"/>
    </source>
</evidence>
<dbReference type="InterPro" id="IPR009061">
    <property type="entry name" value="DNA-bd_dom_put_sf"/>
</dbReference>
<dbReference type="InterPro" id="IPR041657">
    <property type="entry name" value="HTH_17"/>
</dbReference>
<gene>
    <name evidence="2" type="ORF">F8S09_11870</name>
</gene>
<proteinExistence type="predicted"/>
<dbReference type="GO" id="GO:0003677">
    <property type="term" value="F:DNA binding"/>
    <property type="evidence" value="ECO:0007669"/>
    <property type="project" value="InterPro"/>
</dbReference>
<dbReference type="SUPFAM" id="SSF46955">
    <property type="entry name" value="Putative DNA-binding domain"/>
    <property type="match status" value="1"/>
</dbReference>
<accession>A0A7X1TS27</accession>
<dbReference type="AlphaFoldDB" id="A0A7X1TS27"/>
<dbReference type="RefSeq" id="WP_152871706.1">
    <property type="nucleotide sequence ID" value="NZ_WBSL01000005.1"/>
</dbReference>
<comment type="caution">
    <text evidence="2">The sequence shown here is derived from an EMBL/GenBank/DDBJ whole genome shotgun (WGS) entry which is preliminary data.</text>
</comment>
<organism evidence="2 3">
    <name type="scientific">Deinococcus terrestris</name>
    <dbReference type="NCBI Taxonomy" id="2651870"/>
    <lineage>
        <taxon>Bacteria</taxon>
        <taxon>Thermotogati</taxon>
        <taxon>Deinococcota</taxon>
        <taxon>Deinococci</taxon>
        <taxon>Deinococcales</taxon>
        <taxon>Deinococcaceae</taxon>
        <taxon>Deinococcus</taxon>
    </lineage>
</organism>
<sequence length="63" mass="7093">MDTQFIQIGEACKVLGISKPTLYRLISQGILPAVRTGDKFRLNRADVEKLSETGWRWADAEAQ</sequence>
<evidence type="ECO:0000259" key="1">
    <source>
        <dbReference type="Pfam" id="PF12728"/>
    </source>
</evidence>
<dbReference type="Pfam" id="PF12728">
    <property type="entry name" value="HTH_17"/>
    <property type="match status" value="1"/>
</dbReference>
<evidence type="ECO:0000313" key="3">
    <source>
        <dbReference type="Proteomes" id="UP000484842"/>
    </source>
</evidence>
<keyword evidence="3" id="KW-1185">Reference proteome</keyword>
<reference evidence="2 3" key="1">
    <citation type="submission" date="2019-10" db="EMBL/GenBank/DDBJ databases">
        <title>Deinococcus sp. isolated from soil.</title>
        <authorList>
            <person name="Li Y."/>
            <person name="Wang J."/>
        </authorList>
    </citation>
    <scope>NUCLEOTIDE SEQUENCE [LARGE SCALE GENOMIC DNA]</scope>
    <source>
        <strain evidence="2 3">SDU3-2</strain>
    </source>
</reference>
<feature type="domain" description="Helix-turn-helix" evidence="1">
    <location>
        <begin position="8"/>
        <end position="49"/>
    </location>
</feature>
<name>A0A7X1TS27_9DEIO</name>
<protein>
    <submittedName>
        <fullName evidence="2">Helix-turn-helix domain-containing protein</fullName>
    </submittedName>
</protein>